<dbReference type="KEGG" id="plyc:GXP70_06805"/>
<accession>A0A6C0FXK3</accession>
<dbReference type="SUPFAM" id="SSF53850">
    <property type="entry name" value="Periplasmic binding protein-like II"/>
    <property type="match status" value="1"/>
</dbReference>
<dbReference type="Proteomes" id="UP000476064">
    <property type="component" value="Chromosome"/>
</dbReference>
<proteinExistence type="predicted"/>
<dbReference type="PROSITE" id="PS51257">
    <property type="entry name" value="PROKAR_LIPOPROTEIN"/>
    <property type="match status" value="1"/>
</dbReference>
<evidence type="ECO:0000256" key="1">
    <source>
        <dbReference type="SAM" id="MobiDB-lite"/>
    </source>
</evidence>
<dbReference type="PANTHER" id="PTHR43649:SF17">
    <property type="entry name" value="ABC TRANSPORTER SOLUTE BINDING PROTEIN-SUGAR TRANSPORT"/>
    <property type="match status" value="1"/>
</dbReference>
<protein>
    <recommendedName>
        <fullName evidence="4">Extracellular solute-binding protein</fullName>
    </recommendedName>
</protein>
<feature type="region of interest" description="Disordered" evidence="1">
    <location>
        <begin position="33"/>
        <end position="57"/>
    </location>
</feature>
<evidence type="ECO:0008006" key="4">
    <source>
        <dbReference type="Google" id="ProtNLM"/>
    </source>
</evidence>
<dbReference type="Gene3D" id="3.40.190.10">
    <property type="entry name" value="Periplasmic binding protein-like II"/>
    <property type="match status" value="2"/>
</dbReference>
<dbReference type="InterPro" id="IPR050490">
    <property type="entry name" value="Bact_solute-bd_prot1"/>
</dbReference>
<dbReference type="PANTHER" id="PTHR43649">
    <property type="entry name" value="ARABINOSE-BINDING PROTEIN-RELATED"/>
    <property type="match status" value="1"/>
</dbReference>
<keyword evidence="3" id="KW-1185">Reference proteome</keyword>
<evidence type="ECO:0000313" key="2">
    <source>
        <dbReference type="EMBL" id="QHT59689.1"/>
    </source>
</evidence>
<dbReference type="AlphaFoldDB" id="A0A6C0FXK3"/>
<evidence type="ECO:0000313" key="3">
    <source>
        <dbReference type="Proteomes" id="UP000476064"/>
    </source>
</evidence>
<organism evidence="2 3">
    <name type="scientific">Paenibacillus lycopersici</name>
    <dbReference type="NCBI Taxonomy" id="2704462"/>
    <lineage>
        <taxon>Bacteria</taxon>
        <taxon>Bacillati</taxon>
        <taxon>Bacillota</taxon>
        <taxon>Bacilli</taxon>
        <taxon>Bacillales</taxon>
        <taxon>Paenibacillaceae</taxon>
        <taxon>Paenibacillus</taxon>
    </lineage>
</organism>
<dbReference type="EMBL" id="CP048209">
    <property type="protein sequence ID" value="QHT59689.1"/>
    <property type="molecule type" value="Genomic_DNA"/>
</dbReference>
<reference evidence="2 3" key="1">
    <citation type="submission" date="2020-01" db="EMBL/GenBank/DDBJ databases">
        <title>Paenibacillus sp. nov., isolated from tomato rhizosphere.</title>
        <authorList>
            <person name="Weon H.-Y."/>
            <person name="Lee S.A."/>
        </authorList>
    </citation>
    <scope>NUCLEOTIDE SEQUENCE [LARGE SCALE GENOMIC DNA]</scope>
    <source>
        <strain evidence="2 3">12200R-189</strain>
    </source>
</reference>
<sequence>MTMLTARKSMAALVLGLTACSSGNGGGISGGSAADNAAAGQNGTKTNSSAGDAADAGDSAGPKTFKLWLGWTATINNDSMVQKYWREHDPGIDVQLESTQGDAMTALNLKLNTGGFDDAALFGRSDIVNSSMIRSGDILPMEKYFDMPDKYPGLASIPKQYLDAMKDKDGHIWSIPTWFDQNPSDPWPGWASLGWFVRTDVLENTGMTKDDLKTIDGIEKFLRAAAKQKDASGKALIPLSFLSDANDENVILSTFGVSTATAGGVIPVEKKDDGSYEFIYDNPQYKAAYQWMNKMYRDGLIDPEAITDKSERYKEKTKSGRIAMNAGGFFNMDAHIWEILDGPTEPAWYIDTIPYPQAPGVSKIGANQIVNPYPGNDLYISKNTKDLDAILKFVDYMLTPKPEQQQIANEGPPGVFWDWVDKPLGLWKFIDSNYQQLHDSGDAAKIASTNPALYGLSSYSNEWYPWWNYALTEPKGRQKTIDFTQAIGKMGGIRVAQPYDMVKAKPGGQWEKYLPELENVRKEFKAKLIMAKDDKGFEAAWNDFQSALEKRAHWSDLKTEWNATLQEQTAAANG</sequence>
<gene>
    <name evidence="2" type="ORF">GXP70_06805</name>
</gene>
<name>A0A6C0FXK3_9BACL</name>
<dbReference type="RefSeq" id="WP_162355755.1">
    <property type="nucleotide sequence ID" value="NZ_CP048209.1"/>
</dbReference>